<dbReference type="SUPFAM" id="SSF57196">
    <property type="entry name" value="EGF/Laminin"/>
    <property type="match status" value="1"/>
</dbReference>
<keyword evidence="1" id="KW-1133">Transmembrane helix</keyword>
<evidence type="ECO:0000313" key="2">
    <source>
        <dbReference type="EMBL" id="CAL1614895.1"/>
    </source>
</evidence>
<keyword evidence="1" id="KW-0812">Transmembrane</keyword>
<keyword evidence="3" id="KW-1185">Reference proteome</keyword>
<protein>
    <submittedName>
        <fullName evidence="2">Uncharacterized protein</fullName>
    </submittedName>
</protein>
<reference evidence="2 3" key="1">
    <citation type="submission" date="2024-04" db="EMBL/GenBank/DDBJ databases">
        <authorList>
            <person name="Waldvogel A.-M."/>
            <person name="Schoenle A."/>
        </authorList>
    </citation>
    <scope>NUCLEOTIDE SEQUENCE [LARGE SCALE GENOMIC DNA]</scope>
</reference>
<accession>A0AAV2MNN7</accession>
<evidence type="ECO:0000313" key="3">
    <source>
        <dbReference type="Proteomes" id="UP001497482"/>
    </source>
</evidence>
<dbReference type="EMBL" id="OZ035831">
    <property type="protein sequence ID" value="CAL1614895.1"/>
    <property type="molecule type" value="Genomic_DNA"/>
</dbReference>
<evidence type="ECO:0000256" key="1">
    <source>
        <dbReference type="SAM" id="Phobius"/>
    </source>
</evidence>
<sequence length="141" mass="15355">MEPTPRQLRAKRRREAAAGGLRVALLGLGLVCVLQAALNVGLRLYETYQTSQSTPASSTTEDPCQDCPCEVTETYQTSQSMPASFISKPCPSSYQGLCVHGQCRVLKDLDKPVCKGVLIKNETLKEQQNDSDTVEDDSSSD</sequence>
<organism evidence="2 3">
    <name type="scientific">Knipowitschia caucasica</name>
    <name type="common">Caucasian dwarf goby</name>
    <name type="synonym">Pomatoschistus caucasicus</name>
    <dbReference type="NCBI Taxonomy" id="637954"/>
    <lineage>
        <taxon>Eukaryota</taxon>
        <taxon>Metazoa</taxon>
        <taxon>Chordata</taxon>
        <taxon>Craniata</taxon>
        <taxon>Vertebrata</taxon>
        <taxon>Euteleostomi</taxon>
        <taxon>Actinopterygii</taxon>
        <taxon>Neopterygii</taxon>
        <taxon>Teleostei</taxon>
        <taxon>Neoteleostei</taxon>
        <taxon>Acanthomorphata</taxon>
        <taxon>Gobiaria</taxon>
        <taxon>Gobiiformes</taxon>
        <taxon>Gobioidei</taxon>
        <taxon>Gobiidae</taxon>
        <taxon>Gobiinae</taxon>
        <taxon>Knipowitschia</taxon>
    </lineage>
</organism>
<name>A0AAV2MNN7_KNICA</name>
<keyword evidence="1" id="KW-0472">Membrane</keyword>
<proteinExistence type="predicted"/>
<feature type="transmembrane region" description="Helical" evidence="1">
    <location>
        <begin position="21"/>
        <end position="45"/>
    </location>
</feature>
<dbReference type="AlphaFoldDB" id="A0AAV2MNN7"/>
<dbReference type="Proteomes" id="UP001497482">
    <property type="component" value="Chromosome 9"/>
</dbReference>
<gene>
    <name evidence="2" type="ORF">KC01_LOCUS40919</name>
</gene>
<dbReference type="Gene3D" id="2.10.25.10">
    <property type="entry name" value="Laminin"/>
    <property type="match status" value="1"/>
</dbReference>